<proteinExistence type="predicted"/>
<evidence type="ECO:0000313" key="3">
    <source>
        <dbReference type="Proteomes" id="UP000053776"/>
    </source>
</evidence>
<dbReference type="Proteomes" id="UP000053776">
    <property type="component" value="Unassembled WGS sequence"/>
</dbReference>
<name>A0A0J9W343_PLAVI</name>
<feature type="transmembrane region" description="Helical" evidence="1">
    <location>
        <begin position="165"/>
        <end position="186"/>
    </location>
</feature>
<reference evidence="2 3" key="1">
    <citation type="submission" date="2011-08" db="EMBL/GenBank/DDBJ databases">
        <title>The Genome Sequence of Plasmodium vivax Mauritania I.</title>
        <authorList>
            <consortium name="The Broad Institute Genome Sequencing Platform"/>
            <consortium name="The Broad Institute Genome Sequencing Center for Infectious Disease"/>
            <person name="Neafsey D."/>
            <person name="Carlton J."/>
            <person name="Barnwell J."/>
            <person name="Collins W."/>
            <person name="Escalante A."/>
            <person name="Mullikin J."/>
            <person name="Saul A."/>
            <person name="Guigo R."/>
            <person name="Camara F."/>
            <person name="Young S.K."/>
            <person name="Zeng Q."/>
            <person name="Gargeya S."/>
            <person name="Fitzgerald M."/>
            <person name="Haas B."/>
            <person name="Abouelleil A."/>
            <person name="Alvarado L."/>
            <person name="Arachchi H.M."/>
            <person name="Berlin A."/>
            <person name="Brown A."/>
            <person name="Chapman S.B."/>
            <person name="Chen Z."/>
            <person name="Dunbar C."/>
            <person name="Freedman E."/>
            <person name="Gearin G."/>
            <person name="Gellesch M."/>
            <person name="Goldberg J."/>
            <person name="Griggs A."/>
            <person name="Gujja S."/>
            <person name="Heiman D."/>
            <person name="Howarth C."/>
            <person name="Larson L."/>
            <person name="Lui A."/>
            <person name="MacDonald P.J.P."/>
            <person name="Montmayeur A."/>
            <person name="Murphy C."/>
            <person name="Neiman D."/>
            <person name="Pearson M."/>
            <person name="Priest M."/>
            <person name="Roberts A."/>
            <person name="Saif S."/>
            <person name="Shea T."/>
            <person name="Shenoy N."/>
            <person name="Sisk P."/>
            <person name="Stolte C."/>
            <person name="Sykes S."/>
            <person name="Wortman J."/>
            <person name="Nusbaum C."/>
            <person name="Birren B."/>
        </authorList>
    </citation>
    <scope>NUCLEOTIDE SEQUENCE [LARGE SCALE GENOMIC DNA]</scope>
    <source>
        <strain evidence="2 3">Mauritania I</strain>
    </source>
</reference>
<feature type="transmembrane region" description="Helical" evidence="1">
    <location>
        <begin position="234"/>
        <end position="259"/>
    </location>
</feature>
<accession>A0A0J9W343</accession>
<dbReference type="OrthoDB" id="10309997at2759"/>
<dbReference type="AlphaFoldDB" id="A0A0J9W343"/>
<evidence type="ECO:0000256" key="1">
    <source>
        <dbReference type="SAM" id="Phobius"/>
    </source>
</evidence>
<dbReference type="InterPro" id="IPR022139">
    <property type="entry name" value="Fam-L/Fam-M-like_plasmodium"/>
</dbReference>
<protein>
    <recommendedName>
        <fullName evidence="4">Variable surface protein</fullName>
    </recommendedName>
</protein>
<organism evidence="2 3">
    <name type="scientific">Plasmodium vivax Mauritania I</name>
    <dbReference type="NCBI Taxonomy" id="1035515"/>
    <lineage>
        <taxon>Eukaryota</taxon>
        <taxon>Sar</taxon>
        <taxon>Alveolata</taxon>
        <taxon>Apicomplexa</taxon>
        <taxon>Aconoidasida</taxon>
        <taxon>Haemosporida</taxon>
        <taxon>Plasmodiidae</taxon>
        <taxon>Plasmodium</taxon>
        <taxon>Plasmodium (Plasmodium)</taxon>
    </lineage>
</organism>
<sequence length="292" mass="34667">MLLSKNNHINENLRFFLFIEIFMIIILIWIYIPYNMCSFGKSLDSIYSHEIKNNTIFKRSLAKHEFQRNLKYQSHRENLYDIKKNKSMKDDNNNKPTYEYLKKGLNDLESYKKDYNNRYIRKKGIAKLDCYYEKKVFDLIDEIYALSRKMNNSKKALKKKMYKKFGYRHIFFSSLPLFGLILHVLFSKFGPFTKYCPSDCSNKHGVTNPKETIPKIHQAKQLTFAAIDTTTLKIIVILHDLLFIILSISAITVTIYTLIKIIKYERLKSGKGKMNMKEYCQFCKDLINNKTN</sequence>
<dbReference type="EMBL" id="KQ235014">
    <property type="protein sequence ID" value="KMZ94658.1"/>
    <property type="molecule type" value="Genomic_DNA"/>
</dbReference>
<keyword evidence="1" id="KW-0812">Transmembrane</keyword>
<feature type="transmembrane region" description="Helical" evidence="1">
    <location>
        <begin position="12"/>
        <end position="32"/>
    </location>
</feature>
<keyword evidence="1" id="KW-0472">Membrane</keyword>
<evidence type="ECO:0008006" key="4">
    <source>
        <dbReference type="Google" id="ProtNLM"/>
    </source>
</evidence>
<evidence type="ECO:0000313" key="2">
    <source>
        <dbReference type="EMBL" id="KMZ94658.1"/>
    </source>
</evidence>
<keyword evidence="1" id="KW-1133">Transmembrane helix</keyword>
<gene>
    <name evidence="2" type="ORF">PVMG_02547</name>
</gene>
<dbReference type="Pfam" id="PF12420">
    <property type="entry name" value="DUF3671"/>
    <property type="match status" value="1"/>
</dbReference>